<sequence length="130" mass="15027">MISYINKIIPRQPPENEYGNKEYKRYLINHPKTPPDKFIEKRATQLLFRLIEGNGKALYLFGIEDNGEISGMTKKQLEITIEFLKKITDSISAKIKNIRIYNGGIGHVCSARIQLPYQILDKIIETIDFV</sequence>
<evidence type="ECO:0000313" key="1">
    <source>
        <dbReference type="EMBL" id="QDY52088.1"/>
    </source>
</evidence>
<organism evidence="1">
    <name type="scientific">Mimiviridae sp. ChoanoV1</name>
    <dbReference type="NCBI Taxonomy" id="2596887"/>
    <lineage>
        <taxon>Viruses</taxon>
        <taxon>Varidnaviria</taxon>
        <taxon>Bamfordvirae</taxon>
        <taxon>Nucleocytoviricota</taxon>
        <taxon>Megaviricetes</taxon>
        <taxon>Imitervirales</taxon>
        <taxon>Schizomimiviridae</taxon>
    </lineage>
</organism>
<reference evidence="1" key="1">
    <citation type="submission" date="2018-11" db="EMBL/GenBank/DDBJ databases">
        <title>A distinct lineage of giant viruses engineers rhodopsin photosystems in predatory marine eukaryotes.</title>
        <authorList>
            <person name="Needham D.M."/>
            <person name="Yoshizawa S."/>
            <person name="Hosaka T."/>
            <person name="Poirier C."/>
            <person name="Choi C.-J."/>
            <person name="Hehenberger E."/>
            <person name="Irwin N.A.T."/>
            <person name="Wilken S."/>
            <person name="Yung C.-M."/>
            <person name="Bachy C."/>
            <person name="Kurihara R."/>
            <person name="Nakajima Y."/>
            <person name="Kojima K."/>
            <person name="Kimura-Someya T."/>
            <person name="Leonard G."/>
            <person name="Malmstrom R.R."/>
            <person name="Mende D."/>
            <person name="Olson D.K."/>
            <person name="Sudo Y."/>
            <person name="Sudek S."/>
            <person name="Richards T.A."/>
            <person name="DeLong E.F."/>
            <person name="Keeling P.J."/>
            <person name="Santoro A.E."/>
            <person name="Shirouzu M."/>
            <person name="Iwasaki W."/>
            <person name="Worden A.Z."/>
        </authorList>
    </citation>
    <scope>NUCLEOTIDE SEQUENCE</scope>
</reference>
<proteinExistence type="predicted"/>
<dbReference type="EMBL" id="MK250087">
    <property type="protein sequence ID" value="QDY52088.1"/>
    <property type="molecule type" value="Genomic_DNA"/>
</dbReference>
<accession>A0A5B8IFB2</accession>
<protein>
    <submittedName>
        <fullName evidence="1">Uncharacterized protein</fullName>
    </submittedName>
</protein>
<gene>
    <name evidence="1" type="ORF">3_67</name>
</gene>
<name>A0A5B8IFB2_9VIRU</name>